<proteinExistence type="predicted"/>
<dbReference type="SUPFAM" id="SSF53474">
    <property type="entry name" value="alpha/beta-Hydrolases"/>
    <property type="match status" value="1"/>
</dbReference>
<organism evidence="2 3">
    <name type="scientific">Brachybacterium kimchii</name>
    <dbReference type="NCBI Taxonomy" id="2942909"/>
    <lineage>
        <taxon>Bacteria</taxon>
        <taxon>Bacillati</taxon>
        <taxon>Actinomycetota</taxon>
        <taxon>Actinomycetes</taxon>
        <taxon>Micrococcales</taxon>
        <taxon>Dermabacteraceae</taxon>
        <taxon>Brachybacterium</taxon>
    </lineage>
</organism>
<feature type="region of interest" description="Disordered" evidence="1">
    <location>
        <begin position="1"/>
        <end position="35"/>
    </location>
</feature>
<gene>
    <name evidence="2" type="ORF">M4486_18015</name>
</gene>
<dbReference type="Proteomes" id="UP001055868">
    <property type="component" value="Chromosome"/>
</dbReference>
<dbReference type="GO" id="GO:0016787">
    <property type="term" value="F:hydrolase activity"/>
    <property type="evidence" value="ECO:0007669"/>
    <property type="project" value="UniProtKB-KW"/>
</dbReference>
<evidence type="ECO:0000313" key="2">
    <source>
        <dbReference type="EMBL" id="UQN29507.1"/>
    </source>
</evidence>
<keyword evidence="3" id="KW-1185">Reference proteome</keyword>
<dbReference type="RefSeq" id="WP_249478704.1">
    <property type="nucleotide sequence ID" value="NZ_CP097218.1"/>
</dbReference>
<sequence>MNAQEPALRPAGDAQRSELAALLSGPEWEPLPRPTDAPVQRVRVVRAEQHPAASAPGGAAVEVLAREDDRAIVRLQHRAPGARAVAAQINGWWHPDPPDGLDLISQGDGWFTGVLSVPGDLCATISFLEHQGDDGASAEPPWWSDGLKGKRTGAPSRPQARPSGSLVLDLVRDRVGDSHAPSSLPVHELATAAGEPRTRWCTIGVDRGNGEEGEDGEEGADGALPPSVLPLLVVTDGEAHLDRLDTPGVLAEAVRAGELPPLRAVFIDAWPERARDLGVPGGQAAWIADTLVPRLRPTPDPRRTVVTGSSFGGLTSLFALARAPHRIGAAIAQSVSLWRYPHLALAAPLRAALRSTAPGSVRIRLHAGHFEGTMGEAARELADAVSDGTGATIPVRMHRGGHDWAWWQPAMVEELAALLTPARP</sequence>
<dbReference type="Pfam" id="PF00756">
    <property type="entry name" value="Esterase"/>
    <property type="match status" value="1"/>
</dbReference>
<protein>
    <submittedName>
        <fullName evidence="2">Alpha/beta hydrolase-fold protein</fullName>
    </submittedName>
</protein>
<accession>A0ABY4N4M4</accession>
<dbReference type="Gene3D" id="3.40.50.1820">
    <property type="entry name" value="alpha/beta hydrolase"/>
    <property type="match status" value="1"/>
</dbReference>
<dbReference type="InterPro" id="IPR050583">
    <property type="entry name" value="Mycobacterial_A85_antigen"/>
</dbReference>
<dbReference type="PANTHER" id="PTHR48098:SF3">
    <property type="entry name" value="IRON(III) ENTEROBACTIN ESTERASE"/>
    <property type="match status" value="1"/>
</dbReference>
<evidence type="ECO:0000256" key="1">
    <source>
        <dbReference type="SAM" id="MobiDB-lite"/>
    </source>
</evidence>
<feature type="region of interest" description="Disordered" evidence="1">
    <location>
        <begin position="133"/>
        <end position="163"/>
    </location>
</feature>
<evidence type="ECO:0000313" key="3">
    <source>
        <dbReference type="Proteomes" id="UP001055868"/>
    </source>
</evidence>
<dbReference type="InterPro" id="IPR000801">
    <property type="entry name" value="Esterase-like"/>
</dbReference>
<feature type="region of interest" description="Disordered" evidence="1">
    <location>
        <begin position="206"/>
        <end position="225"/>
    </location>
</feature>
<name>A0ABY4N4M4_9MICO</name>
<feature type="compositionally biased region" description="Acidic residues" evidence="1">
    <location>
        <begin position="211"/>
        <end position="220"/>
    </location>
</feature>
<keyword evidence="2" id="KW-0378">Hydrolase</keyword>
<reference evidence="2" key="1">
    <citation type="submission" date="2022-05" db="EMBL/GenBank/DDBJ databases">
        <title>Genomic analysis of Brachybacterium sp. CBA3104.</title>
        <authorList>
            <person name="Roh S.W."/>
            <person name="Kim Y.B."/>
            <person name="Kim Y."/>
        </authorList>
    </citation>
    <scope>NUCLEOTIDE SEQUENCE</scope>
    <source>
        <strain evidence="2">CBA3104</strain>
    </source>
</reference>
<dbReference type="PANTHER" id="PTHR48098">
    <property type="entry name" value="ENTEROCHELIN ESTERASE-RELATED"/>
    <property type="match status" value="1"/>
</dbReference>
<dbReference type="InterPro" id="IPR029058">
    <property type="entry name" value="AB_hydrolase_fold"/>
</dbReference>
<dbReference type="EMBL" id="CP097218">
    <property type="protein sequence ID" value="UQN29507.1"/>
    <property type="molecule type" value="Genomic_DNA"/>
</dbReference>